<proteinExistence type="predicted"/>
<feature type="domain" description="FAD dependent oxidoreductase" evidence="1">
    <location>
        <begin position="4"/>
        <end position="88"/>
    </location>
</feature>
<dbReference type="Gene3D" id="3.50.50.60">
    <property type="entry name" value="FAD/NAD(P)-binding domain"/>
    <property type="match status" value="1"/>
</dbReference>
<dbReference type="Proteomes" id="UP000595437">
    <property type="component" value="Chromosome 2"/>
</dbReference>
<dbReference type="EMBL" id="CP045891">
    <property type="protein sequence ID" value="QQP58139.1"/>
    <property type="molecule type" value="Genomic_DNA"/>
</dbReference>
<dbReference type="InterPro" id="IPR006076">
    <property type="entry name" value="FAD-dep_OxRdtase"/>
</dbReference>
<dbReference type="OrthoDB" id="429143at2759"/>
<dbReference type="AlphaFoldDB" id="A0A7T8KLI6"/>
<reference evidence="3" key="1">
    <citation type="submission" date="2021-01" db="EMBL/GenBank/DDBJ databases">
        <title>Caligus Genome Assembly.</title>
        <authorList>
            <person name="Gallardo-Escarate C."/>
        </authorList>
    </citation>
    <scope>NUCLEOTIDE SEQUENCE [LARGE SCALE GENOMIC DNA]</scope>
</reference>
<evidence type="ECO:0000259" key="1">
    <source>
        <dbReference type="Pfam" id="PF01266"/>
    </source>
</evidence>
<dbReference type="SUPFAM" id="SSF51905">
    <property type="entry name" value="FAD/NAD(P)-binding domain"/>
    <property type="match status" value="1"/>
</dbReference>
<name>A0A7T8KLI6_CALRO</name>
<dbReference type="Pfam" id="PF01266">
    <property type="entry name" value="DAO"/>
    <property type="match status" value="1"/>
</dbReference>
<dbReference type="InterPro" id="IPR036188">
    <property type="entry name" value="FAD/NAD-bd_sf"/>
</dbReference>
<dbReference type="Gene3D" id="3.30.9.10">
    <property type="entry name" value="D-Amino Acid Oxidase, subunit A, domain 2"/>
    <property type="match status" value="1"/>
</dbReference>
<accession>A0A7T8KLI6</accession>
<organism evidence="2 3">
    <name type="scientific">Caligus rogercresseyi</name>
    <name type="common">Sea louse</name>
    <dbReference type="NCBI Taxonomy" id="217165"/>
    <lineage>
        <taxon>Eukaryota</taxon>
        <taxon>Metazoa</taxon>
        <taxon>Ecdysozoa</taxon>
        <taxon>Arthropoda</taxon>
        <taxon>Crustacea</taxon>
        <taxon>Multicrustacea</taxon>
        <taxon>Hexanauplia</taxon>
        <taxon>Copepoda</taxon>
        <taxon>Siphonostomatoida</taxon>
        <taxon>Caligidae</taxon>
        <taxon>Caligus</taxon>
    </lineage>
</organism>
<feature type="non-terminal residue" evidence="2">
    <location>
        <position position="101"/>
    </location>
</feature>
<gene>
    <name evidence="2" type="ORF">FKW44_003362</name>
</gene>
<protein>
    <recommendedName>
        <fullName evidence="1">FAD dependent oxidoreductase domain-containing protein</fullName>
    </recommendedName>
</protein>
<keyword evidence="3" id="KW-1185">Reference proteome</keyword>
<evidence type="ECO:0000313" key="3">
    <source>
        <dbReference type="Proteomes" id="UP000595437"/>
    </source>
</evidence>
<sequence>MKLEELGFYTGWKECGSINLAQKKDRLSSFRRNKAGAVSRGIDCSIVTPDWIKEKCPLLRVDDLEGGLWVPQDGVANTLEICLSLCHLSAKKESKLSKNAL</sequence>
<evidence type="ECO:0000313" key="2">
    <source>
        <dbReference type="EMBL" id="QQP58139.1"/>
    </source>
</evidence>